<feature type="signal peptide" evidence="1">
    <location>
        <begin position="1"/>
        <end position="22"/>
    </location>
</feature>
<reference evidence="2 3" key="1">
    <citation type="submission" date="2019-01" db="EMBL/GenBank/DDBJ databases">
        <title>Nuclear Genome Assembly of the Microalgal Biofuel strain Nannochloropsis salina CCMP1776.</title>
        <authorList>
            <person name="Hovde B."/>
        </authorList>
    </citation>
    <scope>NUCLEOTIDE SEQUENCE [LARGE SCALE GENOMIC DNA]</scope>
    <source>
        <strain evidence="2 3">CCMP1776</strain>
    </source>
</reference>
<dbReference type="Proteomes" id="UP000355283">
    <property type="component" value="Unassembled WGS sequence"/>
</dbReference>
<evidence type="ECO:0000256" key="1">
    <source>
        <dbReference type="SAM" id="SignalP"/>
    </source>
</evidence>
<evidence type="ECO:0000313" key="3">
    <source>
        <dbReference type="Proteomes" id="UP000355283"/>
    </source>
</evidence>
<dbReference type="AlphaFoldDB" id="A0A4D9CUG6"/>
<gene>
    <name evidence="2" type="ORF">NSK_006166</name>
</gene>
<dbReference type="EMBL" id="SDOX01000099">
    <property type="protein sequence ID" value="TFJ82536.1"/>
    <property type="molecule type" value="Genomic_DNA"/>
</dbReference>
<accession>A0A4D9CUG6</accession>
<keyword evidence="3" id="KW-1185">Reference proteome</keyword>
<name>A0A4D9CUG6_9STRA</name>
<dbReference type="OrthoDB" id="216281at2759"/>
<evidence type="ECO:0000313" key="2">
    <source>
        <dbReference type="EMBL" id="TFJ82536.1"/>
    </source>
</evidence>
<organism evidence="2 3">
    <name type="scientific">Nannochloropsis salina CCMP1776</name>
    <dbReference type="NCBI Taxonomy" id="1027361"/>
    <lineage>
        <taxon>Eukaryota</taxon>
        <taxon>Sar</taxon>
        <taxon>Stramenopiles</taxon>
        <taxon>Ochrophyta</taxon>
        <taxon>Eustigmatophyceae</taxon>
        <taxon>Eustigmatales</taxon>
        <taxon>Monodopsidaceae</taxon>
        <taxon>Microchloropsis</taxon>
        <taxon>Microchloropsis salina</taxon>
    </lineage>
</organism>
<sequence length="542" mass="60833">MTSHYIKVAFIILAVFALQVESQTARLPVPQRSQGLSGEPRLPSRLEELVHSTLKRCGKSCQDQRGSSFRNYFAKLEKFPDYSRTASEETAINVTRDDTFLQRDLLLKRRKGKRISKRKLKKQLQQCEASLQETQVALEAPRLLFVQMAQHCTLEMTAGRYYLRTTDMDPDTYVFAEMPSQYATVWPTSYFVGYLFDEFFPIEKPNAAFTFNVYRNESENSFEGPLISVVLSSHHMSLQEDNSSLVVYELGQSSDQAETSPLSNFFRGVDPIQNASVTFEHCSMFIDPAVDDRNMMSTESYVAALESVDQVLDDLEKSANAIEQGLAGVQVSSANQSMLETFSRVWQVKNSEKRIQGDPDSSASLKSAADTLRATANLIRQCKDSSNGCDNRALAASVSNILLTTAPVIGAAFSPVGVGVSLISSIGHLLSILAYDLQMQSNKGLLPSLIQEFVIMKFKTFDLIFDTDLRRLFTDFWLMDLDNVIRHSGSIGYIIKRMGPDCQASVDKEVRLSDANRDLEYKLRICVLILFILSGMNFRAPK</sequence>
<proteinExistence type="predicted"/>
<protein>
    <submittedName>
        <fullName evidence="2">Uncharacterized protein</fullName>
    </submittedName>
</protein>
<keyword evidence="1" id="KW-0732">Signal</keyword>
<feature type="chain" id="PRO_5020038477" evidence="1">
    <location>
        <begin position="23"/>
        <end position="542"/>
    </location>
</feature>
<comment type="caution">
    <text evidence="2">The sequence shown here is derived from an EMBL/GenBank/DDBJ whole genome shotgun (WGS) entry which is preliminary data.</text>
</comment>